<protein>
    <submittedName>
        <fullName evidence="2">Uncharacterized protein</fullName>
    </submittedName>
</protein>
<keyword evidence="3" id="KW-1185">Reference proteome</keyword>
<dbReference type="Proteomes" id="UP001293254">
    <property type="component" value="Unassembled WGS sequence"/>
</dbReference>
<organism evidence="2 3">
    <name type="scientific">Sesamum alatum</name>
    <dbReference type="NCBI Taxonomy" id="300844"/>
    <lineage>
        <taxon>Eukaryota</taxon>
        <taxon>Viridiplantae</taxon>
        <taxon>Streptophyta</taxon>
        <taxon>Embryophyta</taxon>
        <taxon>Tracheophyta</taxon>
        <taxon>Spermatophyta</taxon>
        <taxon>Magnoliopsida</taxon>
        <taxon>eudicotyledons</taxon>
        <taxon>Gunneridae</taxon>
        <taxon>Pentapetalae</taxon>
        <taxon>asterids</taxon>
        <taxon>lamiids</taxon>
        <taxon>Lamiales</taxon>
        <taxon>Pedaliaceae</taxon>
        <taxon>Sesamum</taxon>
    </lineage>
</organism>
<name>A0AAE1YRJ5_9LAMI</name>
<dbReference type="EMBL" id="JACGWO010000002">
    <property type="protein sequence ID" value="KAK4435085.1"/>
    <property type="molecule type" value="Genomic_DNA"/>
</dbReference>
<gene>
    <name evidence="2" type="ORF">Salat_0671800</name>
</gene>
<feature type="region of interest" description="Disordered" evidence="1">
    <location>
        <begin position="67"/>
        <end position="89"/>
    </location>
</feature>
<reference evidence="2" key="1">
    <citation type="submission" date="2020-06" db="EMBL/GenBank/DDBJ databases">
        <authorList>
            <person name="Li T."/>
            <person name="Hu X."/>
            <person name="Zhang T."/>
            <person name="Song X."/>
            <person name="Zhang H."/>
            <person name="Dai N."/>
            <person name="Sheng W."/>
            <person name="Hou X."/>
            <person name="Wei L."/>
        </authorList>
    </citation>
    <scope>NUCLEOTIDE SEQUENCE</scope>
    <source>
        <strain evidence="2">3651</strain>
        <tissue evidence="2">Leaf</tissue>
    </source>
</reference>
<comment type="caution">
    <text evidence="2">The sequence shown here is derived from an EMBL/GenBank/DDBJ whole genome shotgun (WGS) entry which is preliminary data.</text>
</comment>
<evidence type="ECO:0000313" key="2">
    <source>
        <dbReference type="EMBL" id="KAK4435085.1"/>
    </source>
</evidence>
<dbReference type="AlphaFoldDB" id="A0AAE1YRJ5"/>
<accession>A0AAE1YRJ5</accession>
<feature type="compositionally biased region" description="Low complexity" evidence="1">
    <location>
        <begin position="73"/>
        <end position="84"/>
    </location>
</feature>
<proteinExistence type="predicted"/>
<reference evidence="2" key="2">
    <citation type="journal article" date="2024" name="Plant">
        <title>Genomic evolution and insights into agronomic trait innovations of Sesamum species.</title>
        <authorList>
            <person name="Miao H."/>
            <person name="Wang L."/>
            <person name="Qu L."/>
            <person name="Liu H."/>
            <person name="Sun Y."/>
            <person name="Le M."/>
            <person name="Wang Q."/>
            <person name="Wei S."/>
            <person name="Zheng Y."/>
            <person name="Lin W."/>
            <person name="Duan Y."/>
            <person name="Cao H."/>
            <person name="Xiong S."/>
            <person name="Wang X."/>
            <person name="Wei L."/>
            <person name="Li C."/>
            <person name="Ma Q."/>
            <person name="Ju M."/>
            <person name="Zhao R."/>
            <person name="Li G."/>
            <person name="Mu C."/>
            <person name="Tian Q."/>
            <person name="Mei H."/>
            <person name="Zhang T."/>
            <person name="Gao T."/>
            <person name="Zhang H."/>
        </authorList>
    </citation>
    <scope>NUCLEOTIDE SEQUENCE</scope>
    <source>
        <strain evidence="2">3651</strain>
    </source>
</reference>
<evidence type="ECO:0000256" key="1">
    <source>
        <dbReference type="SAM" id="MobiDB-lite"/>
    </source>
</evidence>
<sequence>MDDVFIDALVANQSSFDRGPNSSPNVGAVCAARRAVNSRFEMPFALAYRWRPEPKWDELKIIFGEPANESDTSSRANESNTSSSVDDFIRNDSSSRATILEVSDYKAKVSSTSSVPKSA</sequence>
<evidence type="ECO:0000313" key="3">
    <source>
        <dbReference type="Proteomes" id="UP001293254"/>
    </source>
</evidence>